<dbReference type="PANTHER" id="PTHR11365:SF23">
    <property type="entry name" value="HYPOTHETICAL 5-OXOPROLINASE (EUROFUNG)-RELATED"/>
    <property type="match status" value="1"/>
</dbReference>
<dbReference type="SUPFAM" id="SSF53067">
    <property type="entry name" value="Actin-like ATPase domain"/>
    <property type="match status" value="1"/>
</dbReference>
<protein>
    <recommendedName>
        <fullName evidence="5">Hydantoinase/oxoprolinase N-terminal domain-containing protein</fullName>
    </recommendedName>
</protein>
<dbReference type="InterPro" id="IPR049517">
    <property type="entry name" value="ACX-like_C"/>
</dbReference>
<dbReference type="InterPro" id="IPR008040">
    <property type="entry name" value="Hydant_A_N"/>
</dbReference>
<dbReference type="AlphaFoldDB" id="A0A382A4L0"/>
<feature type="domain" description="Hydantoinase/oxoprolinase N-terminal" evidence="2">
    <location>
        <begin position="4"/>
        <end position="176"/>
    </location>
</feature>
<dbReference type="GO" id="GO:0017168">
    <property type="term" value="F:5-oxoprolinase (ATP-hydrolyzing) activity"/>
    <property type="evidence" value="ECO:0007669"/>
    <property type="project" value="TreeGrafter"/>
</dbReference>
<name>A0A382A4L0_9ZZZZ</name>
<accession>A0A382A4L0</accession>
<proteinExistence type="predicted"/>
<evidence type="ECO:0008006" key="5">
    <source>
        <dbReference type="Google" id="ProtNLM"/>
    </source>
</evidence>
<evidence type="ECO:0000259" key="3">
    <source>
        <dbReference type="Pfam" id="PF19278"/>
    </source>
</evidence>
<evidence type="ECO:0000259" key="2">
    <source>
        <dbReference type="Pfam" id="PF05378"/>
    </source>
</evidence>
<evidence type="ECO:0000259" key="1">
    <source>
        <dbReference type="Pfam" id="PF01968"/>
    </source>
</evidence>
<gene>
    <name evidence="4" type="ORF">METZ01_LOCUS148737</name>
</gene>
<dbReference type="GO" id="GO:0005829">
    <property type="term" value="C:cytosol"/>
    <property type="evidence" value="ECO:0007669"/>
    <property type="project" value="TreeGrafter"/>
</dbReference>
<dbReference type="GO" id="GO:0006749">
    <property type="term" value="P:glutathione metabolic process"/>
    <property type="evidence" value="ECO:0007669"/>
    <property type="project" value="TreeGrafter"/>
</dbReference>
<evidence type="ECO:0000313" key="4">
    <source>
        <dbReference type="EMBL" id="SVA95883.1"/>
    </source>
</evidence>
<feature type="domain" description="Acetophenone carboxylase-like C-terminal" evidence="3">
    <location>
        <begin position="496"/>
        <end position="659"/>
    </location>
</feature>
<dbReference type="Pfam" id="PF01968">
    <property type="entry name" value="Hydantoinase_A"/>
    <property type="match status" value="1"/>
</dbReference>
<dbReference type="EMBL" id="UINC01023700">
    <property type="protein sequence ID" value="SVA95883.1"/>
    <property type="molecule type" value="Genomic_DNA"/>
</dbReference>
<sequence length="675" mass="72622">MRWVGVDVGGTFTDIVVYDEESGQVVAGKSPSIPESPAEGVMNALQQLSVELAHVSSFRHGATVATNTALERNGARLGVITTEGFRDVLIIGRGNRTRLYDIKAVRPKGLVKRSCVIEVAERVGPDGKILVPLDENAVAEATTRLRVLGVETIAICFLHSYVNPEPERTAAEIVERTWPGVPVCTSSQVLPEHREYERFSTTALNAYIAPRMSGYLNHLSTSLQTRGLTVTPEIMSSSGGSWPFDEMARLPVNSMLSGPAGGVIGTVEFARSLEIDNVITYDMGGTSTDTCLVRHGRYALATEGMVGGLPNRAPEIEINTVGAGGGSLAYLGDGGFLNVGPRSAGAWPGPACYGYGSTEPTVTDANVVLGRFRPMQPLGGEIMIDVEAARRAIDGLGARLELDRMKTAEGIIQIAVTRMTVAIKEISVMRGIDPRDFSLVAYGGAGPLHAALIADELGMAQVVIPPLSGSFSAYGLLVADRRRDRSLTWQVALTETSVEEIEKIVRPLRDEARQELLDDGFSPDRIHIELSADMRYEGQAYELTTLLPEMIESIDQIEKAFQRAYEERYTHADEGAIEVVSFRVAAYGLTAKPQLPGIDNSGQVDQALAGERPCHFAGEDLATRIYQRERLPGGARLRGPLLVEESGATTLVPPGVTLESHRTGALVLSLDATSN</sequence>
<dbReference type="InterPro" id="IPR045079">
    <property type="entry name" value="Oxoprolinase-like"/>
</dbReference>
<reference evidence="4" key="1">
    <citation type="submission" date="2018-05" db="EMBL/GenBank/DDBJ databases">
        <authorList>
            <person name="Lanie J.A."/>
            <person name="Ng W.-L."/>
            <person name="Kazmierczak K.M."/>
            <person name="Andrzejewski T.M."/>
            <person name="Davidsen T.M."/>
            <person name="Wayne K.J."/>
            <person name="Tettelin H."/>
            <person name="Glass J.I."/>
            <person name="Rusch D."/>
            <person name="Podicherti R."/>
            <person name="Tsui H.-C.T."/>
            <person name="Winkler M.E."/>
        </authorList>
    </citation>
    <scope>NUCLEOTIDE SEQUENCE</scope>
</reference>
<dbReference type="Pfam" id="PF05378">
    <property type="entry name" value="Hydant_A_N"/>
    <property type="match status" value="1"/>
</dbReference>
<organism evidence="4">
    <name type="scientific">marine metagenome</name>
    <dbReference type="NCBI Taxonomy" id="408172"/>
    <lineage>
        <taxon>unclassified sequences</taxon>
        <taxon>metagenomes</taxon>
        <taxon>ecological metagenomes</taxon>
    </lineage>
</organism>
<feature type="domain" description="Hydantoinase A/oxoprolinase" evidence="1">
    <location>
        <begin position="198"/>
        <end position="484"/>
    </location>
</feature>
<dbReference type="InterPro" id="IPR043129">
    <property type="entry name" value="ATPase_NBD"/>
</dbReference>
<dbReference type="Pfam" id="PF19278">
    <property type="entry name" value="Hydant_A_C"/>
    <property type="match status" value="1"/>
</dbReference>
<dbReference type="InterPro" id="IPR002821">
    <property type="entry name" value="Hydantoinase_A"/>
</dbReference>
<dbReference type="PANTHER" id="PTHR11365">
    <property type="entry name" value="5-OXOPROLINASE RELATED"/>
    <property type="match status" value="1"/>
</dbReference>